<dbReference type="RefSeq" id="WP_284486537.1">
    <property type="nucleotide sequence ID" value="NZ_JASNJE010000022.1"/>
</dbReference>
<keyword evidence="2" id="KW-1185">Reference proteome</keyword>
<reference evidence="1 2" key="1">
    <citation type="submission" date="2023-05" db="EMBL/GenBank/DDBJ databases">
        <title>Sedimentitalea sp. nov. JM2-8.</title>
        <authorList>
            <person name="Huang J."/>
        </authorList>
    </citation>
    <scope>NUCLEOTIDE SEQUENCE [LARGE SCALE GENOMIC DNA]</scope>
    <source>
        <strain evidence="1 2">JM2-8</strain>
    </source>
</reference>
<dbReference type="EMBL" id="JASNJE010000022">
    <property type="protein sequence ID" value="MDK3074606.1"/>
    <property type="molecule type" value="Genomic_DNA"/>
</dbReference>
<protein>
    <submittedName>
        <fullName evidence="1">Uncharacterized protein</fullName>
    </submittedName>
</protein>
<comment type="caution">
    <text evidence="1">The sequence shown here is derived from an EMBL/GenBank/DDBJ whole genome shotgun (WGS) entry which is preliminary data.</text>
</comment>
<sequence length="235" mass="25802">MALLSDAAMVLFYDIQGDVADHDDWHSVEHFHERLSVPGFLRATRWVSTGGGPRYFVIYDVTDTGVAESAGYLDRLNNPTAWTQRMMPRFRGMTRGFCRITASCGFGFGSAAAVLRFAPEEGAEARMTQWLSRSVLPAMAARRGMVGAHLLQPGPRPPMTREQSLRGADDPMPWLVFTTGYDAAALDLCAAEHLTPERLRDHGAAAAIRSGSYRLHYTATGDEAARNRPRAATAD</sequence>
<dbReference type="Proteomes" id="UP001227126">
    <property type="component" value="Unassembled WGS sequence"/>
</dbReference>
<accession>A0ABT7FHJ7</accession>
<evidence type="ECO:0000313" key="1">
    <source>
        <dbReference type="EMBL" id="MDK3074606.1"/>
    </source>
</evidence>
<name>A0ABT7FHJ7_9RHOB</name>
<evidence type="ECO:0000313" key="2">
    <source>
        <dbReference type="Proteomes" id="UP001227126"/>
    </source>
</evidence>
<gene>
    <name evidence="1" type="ORF">QO034_16050</name>
</gene>
<organism evidence="1 2">
    <name type="scientific">Sedimentitalea xiamensis</name>
    <dbReference type="NCBI Taxonomy" id="3050037"/>
    <lineage>
        <taxon>Bacteria</taxon>
        <taxon>Pseudomonadati</taxon>
        <taxon>Pseudomonadota</taxon>
        <taxon>Alphaproteobacteria</taxon>
        <taxon>Rhodobacterales</taxon>
        <taxon>Paracoccaceae</taxon>
        <taxon>Sedimentitalea</taxon>
    </lineage>
</organism>
<proteinExistence type="predicted"/>